<keyword evidence="4" id="KW-1185">Reference proteome</keyword>
<evidence type="ECO:0000313" key="4">
    <source>
        <dbReference type="Proteomes" id="UP001241472"/>
    </source>
</evidence>
<reference evidence="3 4" key="1">
    <citation type="submission" date="2023-07" db="EMBL/GenBank/DDBJ databases">
        <title>Sorghum-associated microbial communities from plants grown in Nebraska, USA.</title>
        <authorList>
            <person name="Schachtman D."/>
        </authorList>
    </citation>
    <scope>NUCLEOTIDE SEQUENCE [LARGE SCALE GENOMIC DNA]</scope>
    <source>
        <strain evidence="3 4">DS1307</strain>
    </source>
</reference>
<dbReference type="RefSeq" id="WP_306837081.1">
    <property type="nucleotide sequence ID" value="NZ_JAUSRF010000012.1"/>
</dbReference>
<sequence length="73" mass="8200">MKKLRAGSQVEWTWGAHQAEGKVEKTFTDDVSCKINGKVIKRKADNQEPALLIRQKDGGKVLKSRSEVRPAHD</sequence>
<accession>A0ABT9PWG3</accession>
<feature type="domain" description="Hypervirulence associated protein TUDOR" evidence="2">
    <location>
        <begin position="7"/>
        <end position="68"/>
    </location>
</feature>
<evidence type="ECO:0000259" key="2">
    <source>
        <dbReference type="Pfam" id="PF11160"/>
    </source>
</evidence>
<organism evidence="3 4">
    <name type="scientific">Neorhizobium huautlense</name>
    <dbReference type="NCBI Taxonomy" id="67774"/>
    <lineage>
        <taxon>Bacteria</taxon>
        <taxon>Pseudomonadati</taxon>
        <taxon>Pseudomonadota</taxon>
        <taxon>Alphaproteobacteria</taxon>
        <taxon>Hyphomicrobiales</taxon>
        <taxon>Rhizobiaceae</taxon>
        <taxon>Rhizobium/Agrobacterium group</taxon>
        <taxon>Neorhizobium</taxon>
    </lineage>
</organism>
<name>A0ABT9PWG3_9HYPH</name>
<gene>
    <name evidence="3" type="ORF">J2T09_003600</name>
</gene>
<protein>
    <recommendedName>
        <fullName evidence="2">Hypervirulence associated protein TUDOR domain-containing protein</fullName>
    </recommendedName>
</protein>
<comment type="caution">
    <text evidence="3">The sequence shown here is derived from an EMBL/GenBank/DDBJ whole genome shotgun (WGS) entry which is preliminary data.</text>
</comment>
<feature type="compositionally biased region" description="Basic and acidic residues" evidence="1">
    <location>
        <begin position="54"/>
        <end position="73"/>
    </location>
</feature>
<feature type="region of interest" description="Disordered" evidence="1">
    <location>
        <begin position="50"/>
        <end position="73"/>
    </location>
</feature>
<evidence type="ECO:0000256" key="1">
    <source>
        <dbReference type="SAM" id="MobiDB-lite"/>
    </source>
</evidence>
<dbReference type="Proteomes" id="UP001241472">
    <property type="component" value="Unassembled WGS sequence"/>
</dbReference>
<proteinExistence type="predicted"/>
<dbReference type="Pfam" id="PF11160">
    <property type="entry name" value="Hva1_TUDOR"/>
    <property type="match status" value="1"/>
</dbReference>
<dbReference type="InterPro" id="IPR021331">
    <property type="entry name" value="Hva1_TUDOR"/>
</dbReference>
<evidence type="ECO:0000313" key="3">
    <source>
        <dbReference type="EMBL" id="MDP9838828.1"/>
    </source>
</evidence>
<dbReference type="EMBL" id="JAUSRF010000012">
    <property type="protein sequence ID" value="MDP9838828.1"/>
    <property type="molecule type" value="Genomic_DNA"/>
</dbReference>